<dbReference type="Gene3D" id="1.10.10.60">
    <property type="entry name" value="Homeodomain-like"/>
    <property type="match status" value="1"/>
</dbReference>
<dbReference type="Pfam" id="PF12833">
    <property type="entry name" value="HTH_18"/>
    <property type="match status" value="1"/>
</dbReference>
<dbReference type="InterPro" id="IPR011051">
    <property type="entry name" value="RmlC_Cupin_sf"/>
</dbReference>
<keyword evidence="1" id="KW-0805">Transcription regulation</keyword>
<evidence type="ECO:0000256" key="3">
    <source>
        <dbReference type="ARBA" id="ARBA00023163"/>
    </source>
</evidence>
<gene>
    <name evidence="5" type="ORF">HY834_11830</name>
</gene>
<dbReference type="EMBL" id="JACRAF010000031">
    <property type="protein sequence ID" value="MBI4922430.1"/>
    <property type="molecule type" value="Genomic_DNA"/>
</dbReference>
<dbReference type="InterPro" id="IPR009057">
    <property type="entry name" value="Homeodomain-like_sf"/>
</dbReference>
<dbReference type="InterPro" id="IPR018062">
    <property type="entry name" value="HTH_AraC-typ_CS"/>
</dbReference>
<organism evidence="5 6">
    <name type="scientific">Devosia nanyangense</name>
    <dbReference type="NCBI Taxonomy" id="1228055"/>
    <lineage>
        <taxon>Bacteria</taxon>
        <taxon>Pseudomonadati</taxon>
        <taxon>Pseudomonadota</taxon>
        <taxon>Alphaproteobacteria</taxon>
        <taxon>Hyphomicrobiales</taxon>
        <taxon>Devosiaceae</taxon>
        <taxon>Devosia</taxon>
    </lineage>
</organism>
<evidence type="ECO:0000313" key="5">
    <source>
        <dbReference type="EMBL" id="MBI4922430.1"/>
    </source>
</evidence>
<comment type="caution">
    <text evidence="5">The sequence shown here is derived from an EMBL/GenBank/DDBJ whole genome shotgun (WGS) entry which is preliminary data.</text>
</comment>
<keyword evidence="3" id="KW-0804">Transcription</keyword>
<dbReference type="GO" id="GO:0043565">
    <property type="term" value="F:sequence-specific DNA binding"/>
    <property type="evidence" value="ECO:0007669"/>
    <property type="project" value="InterPro"/>
</dbReference>
<protein>
    <submittedName>
        <fullName evidence="5">Helix-turn-helix domain-containing protein</fullName>
    </submittedName>
</protein>
<sequence length="290" mass="33080">MPRPDRKFYASTAAFGRFGMRWFDPQLMPREHFHGHIELNWLTAGSMDYVIDGHAVSVPSNRLVMFWAGIPHQTVTIDRGPDDDARQCNVYLPLDSFLHMPNLGKLTETMMGGGVVALAPDAIGEETLHRWYEDYRRGDAERGDILRSEIALMLRRASVTGWNELLTPWIEAVTPTTKAATPLRYVVAMIKYILEHLTDPLRAEDIARVVGLHPNYALNIFTSVMNVSLHKFVIRMRLIRARSLLFEGELSIENVAFSSGFSALSQFYDQFRSAYGITPREMRQQLLTHL</sequence>
<dbReference type="SUPFAM" id="SSF51182">
    <property type="entry name" value="RmlC-like cupins"/>
    <property type="match status" value="1"/>
</dbReference>
<dbReference type="PANTHER" id="PTHR43280:SF27">
    <property type="entry name" value="TRANSCRIPTIONAL REGULATOR MTLR"/>
    <property type="match status" value="1"/>
</dbReference>
<proteinExistence type="predicted"/>
<evidence type="ECO:0000259" key="4">
    <source>
        <dbReference type="PROSITE" id="PS01124"/>
    </source>
</evidence>
<dbReference type="AlphaFoldDB" id="A0A933NYM6"/>
<dbReference type="PROSITE" id="PS00041">
    <property type="entry name" value="HTH_ARAC_FAMILY_1"/>
    <property type="match status" value="1"/>
</dbReference>
<dbReference type="Proteomes" id="UP000782610">
    <property type="component" value="Unassembled WGS sequence"/>
</dbReference>
<feature type="domain" description="HTH araC/xylS-type" evidence="4">
    <location>
        <begin position="187"/>
        <end position="285"/>
    </location>
</feature>
<evidence type="ECO:0000256" key="1">
    <source>
        <dbReference type="ARBA" id="ARBA00023015"/>
    </source>
</evidence>
<dbReference type="InterPro" id="IPR018060">
    <property type="entry name" value="HTH_AraC"/>
</dbReference>
<dbReference type="GO" id="GO:0003700">
    <property type="term" value="F:DNA-binding transcription factor activity"/>
    <property type="evidence" value="ECO:0007669"/>
    <property type="project" value="InterPro"/>
</dbReference>
<dbReference type="PROSITE" id="PS01124">
    <property type="entry name" value="HTH_ARAC_FAMILY_2"/>
    <property type="match status" value="1"/>
</dbReference>
<evidence type="ECO:0000256" key="2">
    <source>
        <dbReference type="ARBA" id="ARBA00023125"/>
    </source>
</evidence>
<dbReference type="SMART" id="SM00342">
    <property type="entry name" value="HTH_ARAC"/>
    <property type="match status" value="1"/>
</dbReference>
<evidence type="ECO:0000313" key="6">
    <source>
        <dbReference type="Proteomes" id="UP000782610"/>
    </source>
</evidence>
<dbReference type="PANTHER" id="PTHR43280">
    <property type="entry name" value="ARAC-FAMILY TRANSCRIPTIONAL REGULATOR"/>
    <property type="match status" value="1"/>
</dbReference>
<accession>A0A933NYM6</accession>
<name>A0A933NYM6_9HYPH</name>
<keyword evidence="2" id="KW-0238">DNA-binding</keyword>
<dbReference type="SUPFAM" id="SSF46689">
    <property type="entry name" value="Homeodomain-like"/>
    <property type="match status" value="2"/>
</dbReference>
<reference evidence="5" key="1">
    <citation type="submission" date="2020-07" db="EMBL/GenBank/DDBJ databases">
        <title>Huge and variable diversity of episymbiotic CPR bacteria and DPANN archaea in groundwater ecosystems.</title>
        <authorList>
            <person name="He C.Y."/>
            <person name="Keren R."/>
            <person name="Whittaker M."/>
            <person name="Farag I.F."/>
            <person name="Doudna J."/>
            <person name="Cate J.H.D."/>
            <person name="Banfield J.F."/>
        </authorList>
    </citation>
    <scope>NUCLEOTIDE SEQUENCE</scope>
    <source>
        <strain evidence="5">NC_groundwater_1586_Pr3_B-0.1um_66_15</strain>
    </source>
</reference>